<gene>
    <name evidence="1" type="ORF">MSG28_001953</name>
</gene>
<reference evidence="1 2" key="1">
    <citation type="journal article" date="2022" name="Genome Biol. Evol.">
        <title>The Spruce Budworm Genome: Reconstructing the Evolutionary History of Antifreeze Proteins.</title>
        <authorList>
            <person name="Beliveau C."/>
            <person name="Gagne P."/>
            <person name="Picq S."/>
            <person name="Vernygora O."/>
            <person name="Keeling C.I."/>
            <person name="Pinkney K."/>
            <person name="Doucet D."/>
            <person name="Wen F."/>
            <person name="Johnston J.S."/>
            <person name="Maaroufi H."/>
            <person name="Boyle B."/>
            <person name="Laroche J."/>
            <person name="Dewar K."/>
            <person name="Juretic N."/>
            <person name="Blackburn G."/>
            <person name="Nisole A."/>
            <person name="Brunet B."/>
            <person name="Brandao M."/>
            <person name="Lumley L."/>
            <person name="Duan J."/>
            <person name="Quan G."/>
            <person name="Lucarotti C.J."/>
            <person name="Roe A.D."/>
            <person name="Sperling F.A.H."/>
            <person name="Levesque R.C."/>
            <person name="Cusson M."/>
        </authorList>
    </citation>
    <scope>NUCLEOTIDE SEQUENCE [LARGE SCALE GENOMIC DNA]</scope>
    <source>
        <strain evidence="1">Glfc:IPQL:Cfum</strain>
    </source>
</reference>
<proteinExistence type="predicted"/>
<evidence type="ECO:0000313" key="1">
    <source>
        <dbReference type="EMBL" id="KAI8427400.1"/>
    </source>
</evidence>
<keyword evidence="2" id="KW-1185">Reference proteome</keyword>
<organism evidence="1 2">
    <name type="scientific">Choristoneura fumiferana</name>
    <name type="common">Spruce budworm moth</name>
    <name type="synonym">Archips fumiferana</name>
    <dbReference type="NCBI Taxonomy" id="7141"/>
    <lineage>
        <taxon>Eukaryota</taxon>
        <taxon>Metazoa</taxon>
        <taxon>Ecdysozoa</taxon>
        <taxon>Arthropoda</taxon>
        <taxon>Hexapoda</taxon>
        <taxon>Insecta</taxon>
        <taxon>Pterygota</taxon>
        <taxon>Neoptera</taxon>
        <taxon>Endopterygota</taxon>
        <taxon>Lepidoptera</taxon>
        <taxon>Glossata</taxon>
        <taxon>Ditrysia</taxon>
        <taxon>Tortricoidea</taxon>
        <taxon>Tortricidae</taxon>
        <taxon>Tortricinae</taxon>
        <taxon>Choristoneura</taxon>
    </lineage>
</organism>
<dbReference type="Proteomes" id="UP001064048">
    <property type="component" value="Chromosome 3"/>
</dbReference>
<name>A0ACC0JTA4_CHOFU</name>
<evidence type="ECO:0000313" key="2">
    <source>
        <dbReference type="Proteomes" id="UP001064048"/>
    </source>
</evidence>
<comment type="caution">
    <text evidence="1">The sequence shown here is derived from an EMBL/GenBank/DDBJ whole genome shotgun (WGS) entry which is preliminary data.</text>
</comment>
<accession>A0ACC0JTA4</accession>
<sequence length="1826" mass="199563">MQPTAMLPKLTDSTQTISFSEGDGVCSSEVFASDVVVTTNAGNHNHGSSKVKLKNLVDYNWEPKFYSGNLLAVHMSGKYLAYCIKAPNTMNPGTWTGMVRVVYNPEMGNDRRALIKGMKGEVQDLAFAHIHNQVVLACIDEHGNFYVHEIELTDSGLRCTLACEIREDTMAGGSHRVVWCPYIPDDHDADPDDVARLLLTTHNNKARMWSIGTVVASLAASEGRGVGSQLSAAEGAVAAGEHGAAIVDAAFSPDGTALATAAADGLVMFYQVYTHSESSPRCLHKWQPHGGAPLSCLSFLDNHNNTDTDIQFWKFAMTGAENNTIIKIWSCKSWNCLQTITFTPGLGAEPTAFGLKAMLDASANYLLLSDFKTRSLYVLNMARDKDDTMAYCKSISEFLLPYPVLSFYIFDAEEVQGKCESSCDDPFHRNGSGGDVGHSPDEFDLHHDEVESGGCGLGRRARLRLYVVQPKGLQEAELVYEPPPRGLAQPASPTHGVSELVLEEESAAPALASSILQQQSQQLKNLLMRSQTQPGSLISQRPESPPSIPQPLNLMTPDAFSSPGKRDEDDPPLSATPDVSGKPRMSTGSMSAEGGAAEAAPKFTSGGSSPSREVQEIMSHNDDDTYYKENMEEEEEEEASSRTAAADSEPGPEPYPELPAPPALPGLPAPPQLPPLPNNDTTWPQISLAQITEANQRKASSDKSGSQSLNKSGERDASVSPQRREALEQKLDQLTEQVAALSRSVSSLRNTVSVTVPGAVRAAADEALQAHAPATAAALETALTHGWERIARVGETASARAASAAGMGAARALEPLAAALQHELAAKLSATDGLLQDNIQKMVTSKSVTERLSASVSQAVSAAVRDAFRDAIRDSVVPAVERAHHDMFRQLSQTFHQGLREFAANTEASARAAVERGSASAANALRAAITRHCEALCAAPPPLDHQHLAAMLRDTVRPVLEKEVEWWVRQARSVQMSRAHSPATPAASQTSAHDRQMQVAQIQSLISSGDVNGAFQLALSASDLALVMAACRAADPARVFAPPCQLRQHVLLSLVQQLAADMPRDTALKHRSHTHTHCSSSPPTCRATPRSNTGHTHTHTLQQLAADMPRDTALKHRSHTHTHCSSSPPTCRATPRSNTGHTHTHTAAARRRHAARHRAQTQVTHTHTLQQLAADMPRDTALKHRSHTHTHTAAARRRHAARHRAQTQVTHTHTLQQLAADMPRDTALKHRSHTHTHTAAARRRHAARHRAQTQVTHTHTHTHCSSSPPTCRATPRSNTGHTHTYTLQQLAADMPRDTALKHRSHTHIHTAAARRRHAARHRAQTQVTHTHTYTLQQLAADMPRDTALKHRSHTHIHTAAARRRHAARHRAQTQVTHTHTHCSSSPPTCRATPRSNTGHTHTHTAAARRRHAARHRAQTQVTHTHTHCSSSPPTCRATPRSNTGHTHTYTLQQLAADMPRDTALKHRSHTHTHTHCSSSPPTCRATPRSNTGHTHTHTHTAAARRRHAARHRAQTQVTHTHTHCSSSPPTCRATPRSNTGHTHTHTHTAAARRRHAARHRAQTQVTHTHTLQQLAADMPRDTALKHRSHTHTHCSSSPPTCRATPRSNTGHTHTHTAAARRRHAARHRAQTQVTHTHTLQQLAADMPRDTALKHRSHTHTHTAAARRRHAARHRAQTQVTHTHTLQQLAADMPRDTALKHRYLEEAIMNLDTSNAVTREHLPVVLRELHKQLVAFLAAHPAHALARKFRMLLIVADSLANTQDTLVIHFVRKMFESSIPYKISNDDLFSTSPPVSGSSDLNSVMLTGLTLRLPLPRLRAPDLSLVP</sequence>
<dbReference type="EMBL" id="CM046103">
    <property type="protein sequence ID" value="KAI8427400.1"/>
    <property type="molecule type" value="Genomic_DNA"/>
</dbReference>
<protein>
    <submittedName>
        <fullName evidence="1">Uncharacterized protein</fullName>
    </submittedName>
</protein>